<comment type="caution">
    <text evidence="1">The sequence shown here is derived from an EMBL/GenBank/DDBJ whole genome shotgun (WGS) entry which is preliminary data.</text>
</comment>
<protein>
    <recommendedName>
        <fullName evidence="3">Ferredoxin</fullName>
    </recommendedName>
</protein>
<name>A0A0R1RMS2_9LACO</name>
<accession>A0A0R1RMS2</accession>
<dbReference type="STRING" id="1423747.FC69_GL000285"/>
<organism evidence="1 2">
    <name type="scientific">Latilactobacillus fuchuensis DSM 14340 = JCM 11249</name>
    <dbReference type="NCBI Taxonomy" id="1423747"/>
    <lineage>
        <taxon>Bacteria</taxon>
        <taxon>Bacillati</taxon>
        <taxon>Bacillota</taxon>
        <taxon>Bacilli</taxon>
        <taxon>Lactobacillales</taxon>
        <taxon>Lactobacillaceae</taxon>
        <taxon>Latilactobacillus</taxon>
    </lineage>
</organism>
<proteinExistence type="predicted"/>
<sequence length="58" mass="6315">MKAPTLFDYDADGVAFFKPDQNQGQVSIDNPRDQIAFKSAYTACPTGAIVRQSTPFSS</sequence>
<dbReference type="eggNOG" id="COG1141">
    <property type="taxonomic scope" value="Bacteria"/>
</dbReference>
<evidence type="ECO:0000313" key="2">
    <source>
        <dbReference type="Proteomes" id="UP000051264"/>
    </source>
</evidence>
<dbReference type="Gene3D" id="3.30.70.20">
    <property type="match status" value="1"/>
</dbReference>
<evidence type="ECO:0000313" key="1">
    <source>
        <dbReference type="EMBL" id="KRL58415.1"/>
    </source>
</evidence>
<evidence type="ECO:0008006" key="3">
    <source>
        <dbReference type="Google" id="ProtNLM"/>
    </source>
</evidence>
<dbReference type="EMBL" id="AZEX01000070">
    <property type="protein sequence ID" value="KRL58415.1"/>
    <property type="molecule type" value="Genomic_DNA"/>
</dbReference>
<dbReference type="Proteomes" id="UP000051264">
    <property type="component" value="Unassembled WGS sequence"/>
</dbReference>
<reference evidence="1 2" key="1">
    <citation type="journal article" date="2015" name="Genome Announc.">
        <title>Expanding the biotechnology potential of lactobacilli through comparative genomics of 213 strains and associated genera.</title>
        <authorList>
            <person name="Sun Z."/>
            <person name="Harris H.M."/>
            <person name="McCann A."/>
            <person name="Guo C."/>
            <person name="Argimon S."/>
            <person name="Zhang W."/>
            <person name="Yang X."/>
            <person name="Jeffery I.B."/>
            <person name="Cooney J.C."/>
            <person name="Kagawa T.F."/>
            <person name="Liu W."/>
            <person name="Song Y."/>
            <person name="Salvetti E."/>
            <person name="Wrobel A."/>
            <person name="Rasinkangas P."/>
            <person name="Parkhill J."/>
            <person name="Rea M.C."/>
            <person name="O'Sullivan O."/>
            <person name="Ritari J."/>
            <person name="Douillard F.P."/>
            <person name="Paul Ross R."/>
            <person name="Yang R."/>
            <person name="Briner A.E."/>
            <person name="Felis G.E."/>
            <person name="de Vos W.M."/>
            <person name="Barrangou R."/>
            <person name="Klaenhammer T.R."/>
            <person name="Caufield P.W."/>
            <person name="Cui Y."/>
            <person name="Zhang H."/>
            <person name="O'Toole P.W."/>
        </authorList>
    </citation>
    <scope>NUCLEOTIDE SEQUENCE [LARGE SCALE GENOMIC DNA]</scope>
    <source>
        <strain evidence="1 2">DSM 14340</strain>
    </source>
</reference>
<dbReference type="PATRIC" id="fig|1423747.3.peg.292"/>
<gene>
    <name evidence="1" type="ORF">FC69_GL000285</name>
</gene>
<dbReference type="AlphaFoldDB" id="A0A0R1RMS2"/>